<keyword evidence="1" id="KW-1133">Transmembrane helix</keyword>
<comment type="caution">
    <text evidence="2">The sequence shown here is derived from an EMBL/GenBank/DDBJ whole genome shotgun (WGS) entry which is preliminary data.</text>
</comment>
<evidence type="ECO:0000313" key="3">
    <source>
        <dbReference type="Proteomes" id="UP000283269"/>
    </source>
</evidence>
<keyword evidence="1" id="KW-0472">Membrane</keyword>
<gene>
    <name evidence="2" type="ORF">CVT25_007667</name>
</gene>
<dbReference type="InParanoid" id="A0A409X174"/>
<evidence type="ECO:0000313" key="2">
    <source>
        <dbReference type="EMBL" id="PPQ84482.1"/>
    </source>
</evidence>
<keyword evidence="1" id="KW-0812">Transmembrane</keyword>
<name>A0A409X174_PSICY</name>
<dbReference type="EMBL" id="NHYD01002861">
    <property type="protein sequence ID" value="PPQ84482.1"/>
    <property type="molecule type" value="Genomic_DNA"/>
</dbReference>
<reference evidence="2 3" key="1">
    <citation type="journal article" date="2018" name="Evol. Lett.">
        <title>Horizontal gene cluster transfer increased hallucinogenic mushroom diversity.</title>
        <authorList>
            <person name="Reynolds H.T."/>
            <person name="Vijayakumar V."/>
            <person name="Gluck-Thaler E."/>
            <person name="Korotkin H.B."/>
            <person name="Matheny P.B."/>
            <person name="Slot J.C."/>
        </authorList>
    </citation>
    <scope>NUCLEOTIDE SEQUENCE [LARGE SCALE GENOMIC DNA]</scope>
    <source>
        <strain evidence="2 3">2631</strain>
    </source>
</reference>
<keyword evidence="3" id="KW-1185">Reference proteome</keyword>
<proteinExistence type="predicted"/>
<dbReference type="Proteomes" id="UP000283269">
    <property type="component" value="Unassembled WGS sequence"/>
</dbReference>
<feature type="transmembrane region" description="Helical" evidence="1">
    <location>
        <begin position="24"/>
        <end position="41"/>
    </location>
</feature>
<dbReference type="AlphaFoldDB" id="A0A409X174"/>
<protein>
    <submittedName>
        <fullName evidence="2">Uncharacterized protein</fullName>
    </submittedName>
</protein>
<evidence type="ECO:0000256" key="1">
    <source>
        <dbReference type="SAM" id="Phobius"/>
    </source>
</evidence>
<sequence>MQWQLNYRGWLTVPSSLSSGVSNAHYSTLTITATVLSFTIMNRNAKSRKVMNEGAKFQQITISGPDTYAPLALSLSQLAVPIQWPNANISY</sequence>
<feature type="non-terminal residue" evidence="2">
    <location>
        <position position="91"/>
    </location>
</feature>
<organism evidence="2 3">
    <name type="scientific">Psilocybe cyanescens</name>
    <dbReference type="NCBI Taxonomy" id="93625"/>
    <lineage>
        <taxon>Eukaryota</taxon>
        <taxon>Fungi</taxon>
        <taxon>Dikarya</taxon>
        <taxon>Basidiomycota</taxon>
        <taxon>Agaricomycotina</taxon>
        <taxon>Agaricomycetes</taxon>
        <taxon>Agaricomycetidae</taxon>
        <taxon>Agaricales</taxon>
        <taxon>Agaricineae</taxon>
        <taxon>Strophariaceae</taxon>
        <taxon>Psilocybe</taxon>
    </lineage>
</organism>
<accession>A0A409X174</accession>